<name>A0A2D1GNT9_9CAUD</name>
<reference evidence="1 2" key="1">
    <citation type="submission" date="2017-09" db="EMBL/GenBank/DDBJ databases">
        <authorList>
            <person name="Ehlers B."/>
            <person name="Leendertz F.H."/>
        </authorList>
    </citation>
    <scope>NUCLEOTIDE SEQUENCE [LARGE SCALE GENOMIC DNA]</scope>
</reference>
<keyword evidence="2" id="KW-1185">Reference proteome</keyword>
<evidence type="ECO:0000313" key="2">
    <source>
        <dbReference type="Proteomes" id="UP000228985"/>
    </source>
</evidence>
<proteinExistence type="predicted"/>
<protein>
    <submittedName>
        <fullName evidence="1">Uncharacterized protein</fullName>
    </submittedName>
</protein>
<sequence length="41" mass="4868">MLFRLILAAAMSKLGQEILIDLYKKYIATSNVNYSRKDYRR</sequence>
<dbReference type="EMBL" id="MF975637">
    <property type="protein sequence ID" value="ATN93687.1"/>
    <property type="molecule type" value="Genomic_DNA"/>
</dbReference>
<dbReference type="Proteomes" id="UP000228985">
    <property type="component" value="Segment"/>
</dbReference>
<evidence type="ECO:0000313" key="1">
    <source>
        <dbReference type="EMBL" id="ATN93687.1"/>
    </source>
</evidence>
<organism evidence="1 2">
    <name type="scientific">Streptomyces phage Scap1</name>
    <dbReference type="NCBI Taxonomy" id="2041354"/>
    <lineage>
        <taxon>Viruses</taxon>
        <taxon>Duplodnaviria</taxon>
        <taxon>Heunggongvirae</taxon>
        <taxon>Uroviricota</taxon>
        <taxon>Caudoviricetes</taxon>
        <taxon>Scapunavirus</taxon>
        <taxon>Scapunavirus scap1</taxon>
    </lineage>
</organism>
<accession>A0A2D1GNT9</accession>
<gene>
    <name evidence="1" type="ORF">SEA_SCAP1_38</name>
</gene>